<feature type="domain" description="MoaB/Mog" evidence="1">
    <location>
        <begin position="17"/>
        <end position="167"/>
    </location>
</feature>
<dbReference type="GO" id="GO:0005829">
    <property type="term" value="C:cytosol"/>
    <property type="evidence" value="ECO:0007669"/>
    <property type="project" value="TreeGrafter"/>
</dbReference>
<dbReference type="Gene3D" id="3.40.980.10">
    <property type="entry name" value="MoaB/Mog-like domain"/>
    <property type="match status" value="1"/>
</dbReference>
<dbReference type="SUPFAM" id="SSF53218">
    <property type="entry name" value="Molybdenum cofactor biosynthesis proteins"/>
    <property type="match status" value="1"/>
</dbReference>
<dbReference type="CDD" id="cd00886">
    <property type="entry name" value="MogA_MoaB"/>
    <property type="match status" value="1"/>
</dbReference>
<dbReference type="PANTHER" id="PTHR43232">
    <property type="entry name" value="MOLYBDENUM COFACTOR BIOSYNTHESIS PROTEIN B"/>
    <property type="match status" value="1"/>
</dbReference>
<proteinExistence type="predicted"/>
<dbReference type="InterPro" id="IPR012245">
    <property type="entry name" value="MoaB"/>
</dbReference>
<dbReference type="InterPro" id="IPR036425">
    <property type="entry name" value="MoaB/Mog-like_dom_sf"/>
</dbReference>
<evidence type="ECO:0000313" key="3">
    <source>
        <dbReference type="Proteomes" id="UP000244066"/>
    </source>
</evidence>
<dbReference type="InterPro" id="IPR001453">
    <property type="entry name" value="MoaB/Mog_dom"/>
</dbReference>
<sequence length="173" mass="18720">MSHEVHRRSASKRVSVAIVTVSTSRYEQKVRGKGYTDESGDILTEGMLAKGYEVASRELIGDDVGQIRSTLIALLNRDDVDAIIFCGGTGITGSDVTVEAVEPYLEKRLDGFAEIFQLLSYQRVGPAAMISRAVAGVARKKLVFCIPGSTDAARTALELIADELPHIVYMAKS</sequence>
<dbReference type="NCBIfam" id="TIGR00177">
    <property type="entry name" value="molyb_syn"/>
    <property type="match status" value="1"/>
</dbReference>
<dbReference type="PIRSF" id="PIRSF006443">
    <property type="entry name" value="MoaB"/>
    <property type="match status" value="1"/>
</dbReference>
<dbReference type="PANTHER" id="PTHR43232:SF2">
    <property type="entry name" value="MOLYBDENUM COFACTOR BIOSYNTHESIS PROTEIN B"/>
    <property type="match status" value="1"/>
</dbReference>
<name>A0A2R7Y4Y5_9ARCH</name>
<dbReference type="SMART" id="SM00852">
    <property type="entry name" value="MoCF_biosynth"/>
    <property type="match status" value="1"/>
</dbReference>
<dbReference type="FunFam" id="3.40.980.10:FF:000006">
    <property type="entry name" value="Molybdenum cofactor biosynthesis protein B"/>
    <property type="match status" value="1"/>
</dbReference>
<organism evidence="2 3">
    <name type="scientific">Candidatus Terraquivivens tikiterensis</name>
    <dbReference type="NCBI Taxonomy" id="1980982"/>
    <lineage>
        <taxon>Archaea</taxon>
        <taxon>Nitrososphaerota</taxon>
        <taxon>Candidatus Wolframiiraptoraceae</taxon>
        <taxon>Candidatus Terraquivivens</taxon>
    </lineage>
</organism>
<protein>
    <submittedName>
        <fullName evidence="2">Molybdenum cofactor biosynthesis protein</fullName>
    </submittedName>
</protein>
<comment type="caution">
    <text evidence="2">The sequence shown here is derived from an EMBL/GenBank/DDBJ whole genome shotgun (WGS) entry which is preliminary data.</text>
</comment>
<dbReference type="AlphaFoldDB" id="A0A2R7Y4Y5"/>
<dbReference type="GO" id="GO:0006777">
    <property type="term" value="P:Mo-molybdopterin cofactor biosynthetic process"/>
    <property type="evidence" value="ECO:0007669"/>
    <property type="project" value="InterPro"/>
</dbReference>
<gene>
    <name evidence="2" type="ORF">B9J98_05265</name>
</gene>
<accession>A0A2R7Y4Y5</accession>
<dbReference type="Proteomes" id="UP000244066">
    <property type="component" value="Unassembled WGS sequence"/>
</dbReference>
<dbReference type="Pfam" id="PF00994">
    <property type="entry name" value="MoCF_biosynth"/>
    <property type="match status" value="1"/>
</dbReference>
<evidence type="ECO:0000313" key="2">
    <source>
        <dbReference type="EMBL" id="PUA31902.1"/>
    </source>
</evidence>
<dbReference type="EMBL" id="NDWU01000012">
    <property type="protein sequence ID" value="PUA31902.1"/>
    <property type="molecule type" value="Genomic_DNA"/>
</dbReference>
<reference evidence="2 3" key="1">
    <citation type="submission" date="2017-04" db="EMBL/GenBank/DDBJ databases">
        <title>Draft Aigarchaeota genome from a New Zealand hot spring.</title>
        <authorList>
            <person name="Reysenbach A.-L."/>
            <person name="Donaho J.A."/>
            <person name="Gerhart J."/>
            <person name="Kelley J.F."/>
            <person name="Kouba K."/>
            <person name="Podar M."/>
            <person name="Stott M."/>
        </authorList>
    </citation>
    <scope>NUCLEOTIDE SEQUENCE [LARGE SCALE GENOMIC DNA]</scope>
    <source>
        <strain evidence="2">NZ13_MG1</strain>
    </source>
</reference>
<evidence type="ECO:0000259" key="1">
    <source>
        <dbReference type="SMART" id="SM00852"/>
    </source>
</evidence>